<evidence type="ECO:0008006" key="2">
    <source>
        <dbReference type="Google" id="ProtNLM"/>
    </source>
</evidence>
<reference evidence="1" key="1">
    <citation type="submission" date="2018-06" db="EMBL/GenBank/DDBJ databases">
        <authorList>
            <person name="Zhirakovskaya E."/>
        </authorList>
    </citation>
    <scope>NUCLEOTIDE SEQUENCE</scope>
</reference>
<dbReference type="EMBL" id="UOFS01000033">
    <property type="protein sequence ID" value="VAW97181.1"/>
    <property type="molecule type" value="Genomic_DNA"/>
</dbReference>
<dbReference type="Pfam" id="PF05973">
    <property type="entry name" value="Gp49"/>
    <property type="match status" value="1"/>
</dbReference>
<proteinExistence type="predicted"/>
<gene>
    <name evidence="1" type="ORF">MNBD_GAMMA22-2234</name>
</gene>
<dbReference type="InterPro" id="IPR009241">
    <property type="entry name" value="HigB-like"/>
</dbReference>
<accession>A0A3B0ZZH0</accession>
<sequence length="66" mass="7783">MRELRIQHAGDPYRVFYTFDPKRIAILLIGGNKTSDDNWYDEYIPIADKLYDVHLAILKKEDKQNG</sequence>
<protein>
    <recommendedName>
        <fullName evidence="2">Toxin HigB</fullName>
    </recommendedName>
</protein>
<name>A0A3B0ZZH0_9ZZZZ</name>
<evidence type="ECO:0000313" key="1">
    <source>
        <dbReference type="EMBL" id="VAW97181.1"/>
    </source>
</evidence>
<dbReference type="AlphaFoldDB" id="A0A3B0ZZH0"/>
<organism evidence="1">
    <name type="scientific">hydrothermal vent metagenome</name>
    <dbReference type="NCBI Taxonomy" id="652676"/>
    <lineage>
        <taxon>unclassified sequences</taxon>
        <taxon>metagenomes</taxon>
        <taxon>ecological metagenomes</taxon>
    </lineage>
</organism>